<keyword evidence="3" id="KW-1185">Reference proteome</keyword>
<organism evidence="2 3">
    <name type="scientific">Mesonia ostreae</name>
    <dbReference type="NCBI Taxonomy" id="861110"/>
    <lineage>
        <taxon>Bacteria</taxon>
        <taxon>Pseudomonadati</taxon>
        <taxon>Bacteroidota</taxon>
        <taxon>Flavobacteriia</taxon>
        <taxon>Flavobacteriales</taxon>
        <taxon>Flavobacteriaceae</taxon>
        <taxon>Mesonia</taxon>
    </lineage>
</organism>
<reference evidence="3" key="1">
    <citation type="submission" date="2023-07" db="EMBL/GenBank/DDBJ databases">
        <title>Isolating and identifying novel microbial strains from the Mariana Trench.</title>
        <authorList>
            <person name="Fu H."/>
        </authorList>
    </citation>
    <scope>NUCLEOTIDE SEQUENCE [LARGE SCALE GENOMIC DNA]</scope>
    <source>
        <strain evidence="3">T-y2</strain>
    </source>
</reference>
<proteinExistence type="predicted"/>
<feature type="transmembrane region" description="Helical" evidence="1">
    <location>
        <begin position="63"/>
        <end position="84"/>
    </location>
</feature>
<dbReference type="RefSeq" id="WP_311400911.1">
    <property type="nucleotide sequence ID" value="NZ_JAVRBG010000003.1"/>
</dbReference>
<feature type="transmembrane region" description="Helical" evidence="1">
    <location>
        <begin position="6"/>
        <end position="23"/>
    </location>
</feature>
<protein>
    <submittedName>
        <fullName evidence="2">Uncharacterized protein</fullName>
    </submittedName>
</protein>
<comment type="caution">
    <text evidence="2">The sequence shown here is derived from an EMBL/GenBank/DDBJ whole genome shotgun (WGS) entry which is preliminary data.</text>
</comment>
<evidence type="ECO:0000256" key="1">
    <source>
        <dbReference type="SAM" id="Phobius"/>
    </source>
</evidence>
<feature type="transmembrane region" description="Helical" evidence="1">
    <location>
        <begin position="35"/>
        <end position="57"/>
    </location>
</feature>
<dbReference type="Proteomes" id="UP001182991">
    <property type="component" value="Unassembled WGS sequence"/>
</dbReference>
<keyword evidence="1" id="KW-0812">Transmembrane</keyword>
<gene>
    <name evidence="2" type="ORF">RLT85_04890</name>
</gene>
<keyword evidence="1" id="KW-0472">Membrane</keyword>
<evidence type="ECO:0000313" key="2">
    <source>
        <dbReference type="EMBL" id="MDT0293963.1"/>
    </source>
</evidence>
<name>A0ABU2KH33_9FLAO</name>
<dbReference type="EMBL" id="JAVRBG010000003">
    <property type="protein sequence ID" value="MDT0293963.1"/>
    <property type="molecule type" value="Genomic_DNA"/>
</dbReference>
<feature type="transmembrane region" description="Helical" evidence="1">
    <location>
        <begin position="91"/>
        <end position="109"/>
    </location>
</feature>
<sequence length="115" mass="13585">MENFDILNIIYYTLFSIFIYYQQLHSKEFRGESQLFHLILNIFAFSGMIIGFAYLIFYGYKTVWWAPFIILIIGILTTFFSVFIERITGKITLSLIGFVLWPVFAYLMFTTIPTS</sequence>
<keyword evidence="1" id="KW-1133">Transmembrane helix</keyword>
<accession>A0ABU2KH33</accession>
<evidence type="ECO:0000313" key="3">
    <source>
        <dbReference type="Proteomes" id="UP001182991"/>
    </source>
</evidence>